<evidence type="ECO:0000313" key="3">
    <source>
        <dbReference type="EMBL" id="CAL5012844.1"/>
    </source>
</evidence>
<evidence type="ECO:0000313" key="4">
    <source>
        <dbReference type="Proteomes" id="UP001497457"/>
    </source>
</evidence>
<evidence type="ECO:0000256" key="1">
    <source>
        <dbReference type="SAM" id="Phobius"/>
    </source>
</evidence>
<evidence type="ECO:0008006" key="5">
    <source>
        <dbReference type="Google" id="ProtNLM"/>
    </source>
</evidence>
<dbReference type="EMBL" id="OZ075138">
    <property type="protein sequence ID" value="CAL5012844.1"/>
    <property type="molecule type" value="Genomic_DNA"/>
</dbReference>
<keyword evidence="4" id="KW-1185">Reference proteome</keyword>
<proteinExistence type="predicted"/>
<feature type="transmembrane region" description="Helical" evidence="1">
    <location>
        <begin position="108"/>
        <end position="132"/>
    </location>
</feature>
<name>A0ABC9BSA9_9POAL</name>
<organism evidence="2 4">
    <name type="scientific">Urochloa decumbens</name>
    <dbReference type="NCBI Taxonomy" id="240449"/>
    <lineage>
        <taxon>Eukaryota</taxon>
        <taxon>Viridiplantae</taxon>
        <taxon>Streptophyta</taxon>
        <taxon>Embryophyta</taxon>
        <taxon>Tracheophyta</taxon>
        <taxon>Spermatophyta</taxon>
        <taxon>Magnoliopsida</taxon>
        <taxon>Liliopsida</taxon>
        <taxon>Poales</taxon>
        <taxon>Poaceae</taxon>
        <taxon>PACMAD clade</taxon>
        <taxon>Panicoideae</taxon>
        <taxon>Panicodae</taxon>
        <taxon>Paniceae</taxon>
        <taxon>Melinidinae</taxon>
        <taxon>Urochloa</taxon>
    </lineage>
</organism>
<keyword evidence="1" id="KW-0812">Transmembrane</keyword>
<keyword evidence="1" id="KW-0472">Membrane</keyword>
<gene>
    <name evidence="2" type="ORF">URODEC1_LOCUS67727</name>
    <name evidence="3" type="ORF">URODEC1_LOCUS71088</name>
</gene>
<accession>A0ABC9BSA9</accession>
<keyword evidence="1" id="KW-1133">Transmembrane helix</keyword>
<dbReference type="Proteomes" id="UP001497457">
    <property type="component" value="Chromosome 28b"/>
</dbReference>
<dbReference type="EMBL" id="OZ075137">
    <property type="protein sequence ID" value="CAL5005886.1"/>
    <property type="molecule type" value="Genomic_DNA"/>
</dbReference>
<sequence>MALNFLRPGVPGMQPVGDRRTAKSAIFIGAVNGLVSPPYLHRCLCAAADGRRCVVNNDGDVEQRCYMLANFAVAMLGVALLVIDMASSLTTVITSSPRWPAATAAVRWMVWLTKVLACGTLQFGVNVLYFCIKILCARLMPVSA</sequence>
<dbReference type="AlphaFoldDB" id="A0ABC9BSA9"/>
<protein>
    <recommendedName>
        <fullName evidence="5">PGG domain-containing protein</fullName>
    </recommendedName>
</protein>
<evidence type="ECO:0000313" key="2">
    <source>
        <dbReference type="EMBL" id="CAL5005886.1"/>
    </source>
</evidence>
<reference evidence="2 4" key="1">
    <citation type="submission" date="2024-10" db="EMBL/GenBank/DDBJ databases">
        <authorList>
            <person name="Ryan C."/>
        </authorList>
    </citation>
    <scope>NUCLEOTIDE SEQUENCE [LARGE SCALE GENOMIC DNA]</scope>
</reference>
<feature type="transmembrane region" description="Helical" evidence="1">
    <location>
        <begin position="68"/>
        <end position="88"/>
    </location>
</feature>
<dbReference type="Proteomes" id="UP001497457">
    <property type="component" value="Chromosome 27b"/>
</dbReference>